<evidence type="ECO:0000313" key="2">
    <source>
        <dbReference type="Proteomes" id="UP001154272"/>
    </source>
</evidence>
<proteinExistence type="predicted"/>
<evidence type="ECO:0000313" key="1">
    <source>
        <dbReference type="EMBL" id="CAI3941378.1"/>
    </source>
</evidence>
<organism evidence="1 2">
    <name type="scientific">Commensalibacter papalotli</name>
    <name type="common">ex Botero et al. 2024</name>
    <dbReference type="NCBI Taxonomy" id="2972766"/>
    <lineage>
        <taxon>Bacteria</taxon>
        <taxon>Pseudomonadati</taxon>
        <taxon>Pseudomonadota</taxon>
        <taxon>Alphaproteobacteria</taxon>
        <taxon>Acetobacterales</taxon>
        <taxon>Acetobacteraceae</taxon>
    </lineage>
</organism>
<gene>
    <name evidence="1" type="ORF">R83534S58_LOCUS1147</name>
</gene>
<comment type="caution">
    <text evidence="1">The sequence shown here is derived from an EMBL/GenBank/DDBJ whole genome shotgun (WGS) entry which is preliminary data.</text>
</comment>
<name>A0ABM9HNX9_9PROT</name>
<accession>A0ABM9HNX9</accession>
<keyword evidence="2" id="KW-1185">Reference proteome</keyword>
<dbReference type="Proteomes" id="UP001154272">
    <property type="component" value="Unassembled WGS sequence"/>
</dbReference>
<reference evidence="1" key="1">
    <citation type="submission" date="2022-10" db="EMBL/GenBank/DDBJ databases">
        <authorList>
            <person name="Botero Cardona J."/>
        </authorList>
    </citation>
    <scope>NUCLEOTIDE SEQUENCE</scope>
    <source>
        <strain evidence="1">R-83534</strain>
    </source>
</reference>
<sequence>MQLFMLLKKLTKQPLIINKHYYPEHIRNYNNIEAKVIRIHISELQRNYDNT</sequence>
<protein>
    <submittedName>
        <fullName evidence="1">Uncharacterized protein</fullName>
    </submittedName>
</protein>
<dbReference type="EMBL" id="CAMXCH010000002">
    <property type="protein sequence ID" value="CAI3941378.1"/>
    <property type="molecule type" value="Genomic_DNA"/>
</dbReference>